<dbReference type="PANTHER" id="PTHR23507:SF1">
    <property type="entry name" value="FI18259P1-RELATED"/>
    <property type="match status" value="1"/>
</dbReference>
<feature type="transmembrane region" description="Helical" evidence="6">
    <location>
        <begin position="248"/>
        <end position="269"/>
    </location>
</feature>
<dbReference type="InterPro" id="IPR020846">
    <property type="entry name" value="MFS_dom"/>
</dbReference>
<evidence type="ECO:0000256" key="6">
    <source>
        <dbReference type="SAM" id="Phobius"/>
    </source>
</evidence>
<feature type="transmembrane region" description="Helical" evidence="6">
    <location>
        <begin position="346"/>
        <end position="365"/>
    </location>
</feature>
<dbReference type="KEGG" id="aten:116301904"/>
<dbReference type="RefSeq" id="XP_031566933.1">
    <property type="nucleotide sequence ID" value="XM_031711073.1"/>
</dbReference>
<evidence type="ECO:0000256" key="4">
    <source>
        <dbReference type="ARBA" id="ARBA00023136"/>
    </source>
</evidence>
<keyword evidence="8" id="KW-1185">Reference proteome</keyword>
<feature type="region of interest" description="Disordered" evidence="5">
    <location>
        <begin position="9"/>
        <end position="28"/>
    </location>
</feature>
<accession>A0A6P8IKH3</accession>
<dbReference type="InterPro" id="IPR011701">
    <property type="entry name" value="MFS"/>
</dbReference>
<proteinExistence type="predicted"/>
<evidence type="ECO:0000256" key="3">
    <source>
        <dbReference type="ARBA" id="ARBA00022989"/>
    </source>
</evidence>
<feature type="transmembrane region" description="Helical" evidence="6">
    <location>
        <begin position="157"/>
        <end position="177"/>
    </location>
</feature>
<gene>
    <name evidence="9" type="primary">LOC116301904</name>
</gene>
<feature type="transmembrane region" description="Helical" evidence="6">
    <location>
        <begin position="122"/>
        <end position="145"/>
    </location>
</feature>
<reference evidence="9" key="1">
    <citation type="submission" date="2025-08" db="UniProtKB">
        <authorList>
            <consortium name="RefSeq"/>
        </authorList>
    </citation>
    <scope>IDENTIFICATION</scope>
    <source>
        <tissue evidence="9">Tentacle</tissue>
    </source>
</reference>
<dbReference type="PROSITE" id="PS50850">
    <property type="entry name" value="MFS"/>
    <property type="match status" value="1"/>
</dbReference>
<keyword evidence="3 6" id="KW-1133">Transmembrane helix</keyword>
<feature type="transmembrane region" description="Helical" evidence="6">
    <location>
        <begin position="310"/>
        <end position="334"/>
    </location>
</feature>
<dbReference type="GO" id="GO:0016020">
    <property type="term" value="C:membrane"/>
    <property type="evidence" value="ECO:0007669"/>
    <property type="project" value="UniProtKB-SubCell"/>
</dbReference>
<dbReference type="Pfam" id="PF07690">
    <property type="entry name" value="MFS_1"/>
    <property type="match status" value="1"/>
</dbReference>
<dbReference type="Gene3D" id="1.20.1250.20">
    <property type="entry name" value="MFS general substrate transporter like domains"/>
    <property type="match status" value="1"/>
</dbReference>
<feature type="transmembrane region" description="Helical" evidence="6">
    <location>
        <begin position="219"/>
        <end position="242"/>
    </location>
</feature>
<evidence type="ECO:0000256" key="1">
    <source>
        <dbReference type="ARBA" id="ARBA00004141"/>
    </source>
</evidence>
<evidence type="ECO:0000256" key="5">
    <source>
        <dbReference type="SAM" id="MobiDB-lite"/>
    </source>
</evidence>
<evidence type="ECO:0000259" key="7">
    <source>
        <dbReference type="PROSITE" id="PS50850"/>
    </source>
</evidence>
<organism evidence="8 9">
    <name type="scientific">Actinia tenebrosa</name>
    <name type="common">Australian red waratah sea anemone</name>
    <dbReference type="NCBI Taxonomy" id="6105"/>
    <lineage>
        <taxon>Eukaryota</taxon>
        <taxon>Metazoa</taxon>
        <taxon>Cnidaria</taxon>
        <taxon>Anthozoa</taxon>
        <taxon>Hexacorallia</taxon>
        <taxon>Actiniaria</taxon>
        <taxon>Actiniidae</taxon>
        <taxon>Actinia</taxon>
    </lineage>
</organism>
<dbReference type="InParanoid" id="A0A6P8IKH3"/>
<dbReference type="FunCoup" id="A0A6P8IKH3">
    <property type="interactions" value="272"/>
</dbReference>
<keyword evidence="2 6" id="KW-0812">Transmembrane</keyword>
<dbReference type="InterPro" id="IPR036259">
    <property type="entry name" value="MFS_trans_sf"/>
</dbReference>
<comment type="subcellular location">
    <subcellularLocation>
        <location evidence="1">Membrane</location>
        <topology evidence="1">Multi-pass membrane protein</topology>
    </subcellularLocation>
</comment>
<dbReference type="AlphaFoldDB" id="A0A6P8IKH3"/>
<feature type="transmembrane region" description="Helical" evidence="6">
    <location>
        <begin position="468"/>
        <end position="487"/>
    </location>
</feature>
<feature type="transmembrane region" description="Helical" evidence="6">
    <location>
        <begin position="183"/>
        <end position="207"/>
    </location>
</feature>
<name>A0A6P8IKH3_ACTTE</name>
<evidence type="ECO:0000256" key="2">
    <source>
        <dbReference type="ARBA" id="ARBA00022692"/>
    </source>
</evidence>
<feature type="transmembrane region" description="Helical" evidence="6">
    <location>
        <begin position="401"/>
        <end position="422"/>
    </location>
</feature>
<sequence>MFLTTYHQIGSHDDELEDGSQSQPIEEKDIDPSKEKLYIKKCCQKVESYFRQITVEPVIFCYAFGIILHVPVIQQYIHKRISEEKGLIYNSTESRSSCEPFPMVTSEDTKRIQRQVQSESSYMQLGLVFSASAPSLIVALILGAWSDHVGRKKAMGLPLFGSAIETALVLVVIYLKLPITTLLIGAFFVGSCGSFPTMVLSVFSYIADITDESERAFRLGVLEAIAFLSGMLSHLTSGYLVYNSGFRPPYWVILFLHTFAFFYVVFILPESRIPVNQAKKSEFKFFSVNHVIAIVHIFSKPRSGGHWRMALLMIISGLMIMCSIGFGSIIVLYALDRPLCCNAIMIGYYLALSFCVQAIGAVLGLKFLGNILSDHRLLQVGMTSIILSLSVMAFVTSRQTLFAIPFVACLGGIPTPTIRAMMSKMVDPDEQGSLFAAIATLETLCTLVGALIFNSIYPLFIQVGMKGLTFVVMAVLMTIAFILVEFVRRKDRTYSAKKEVEIAEEEPG</sequence>
<dbReference type="PANTHER" id="PTHR23507">
    <property type="entry name" value="ZGC:174356"/>
    <property type="match status" value="1"/>
</dbReference>
<evidence type="ECO:0000313" key="9">
    <source>
        <dbReference type="RefSeq" id="XP_031566933.1"/>
    </source>
</evidence>
<protein>
    <submittedName>
        <fullName evidence="9">Proton-coupled folate transporter-like</fullName>
    </submittedName>
</protein>
<dbReference type="SUPFAM" id="SSF103473">
    <property type="entry name" value="MFS general substrate transporter"/>
    <property type="match status" value="1"/>
</dbReference>
<evidence type="ECO:0000313" key="8">
    <source>
        <dbReference type="Proteomes" id="UP000515163"/>
    </source>
</evidence>
<keyword evidence="4 6" id="KW-0472">Membrane</keyword>
<feature type="transmembrane region" description="Helical" evidence="6">
    <location>
        <begin position="434"/>
        <end position="456"/>
    </location>
</feature>
<dbReference type="GeneID" id="116301904"/>
<feature type="domain" description="Major facilitator superfamily (MFS) profile" evidence="7">
    <location>
        <begin position="49"/>
        <end position="492"/>
    </location>
</feature>
<feature type="transmembrane region" description="Helical" evidence="6">
    <location>
        <begin position="377"/>
        <end position="395"/>
    </location>
</feature>
<dbReference type="OrthoDB" id="419734at2759"/>
<dbReference type="GO" id="GO:0022857">
    <property type="term" value="F:transmembrane transporter activity"/>
    <property type="evidence" value="ECO:0007669"/>
    <property type="project" value="InterPro"/>
</dbReference>
<dbReference type="Proteomes" id="UP000515163">
    <property type="component" value="Unplaced"/>
</dbReference>